<dbReference type="InterPro" id="IPR027417">
    <property type="entry name" value="P-loop_NTPase"/>
</dbReference>
<evidence type="ECO:0000256" key="1">
    <source>
        <dbReference type="ARBA" id="ARBA00022741"/>
    </source>
</evidence>
<evidence type="ECO:0000256" key="3">
    <source>
        <dbReference type="ARBA" id="ARBA00022801"/>
    </source>
</evidence>
<keyword evidence="12" id="KW-1185">Reference proteome</keyword>
<sequence>MAAPQRSYALSPAHARLLRASALDEDVSRLKYVSGAREEALRRLGIERVGDLLLHIPRRYLDFSHAYTVEDAPLGEVSTIVATVDRVLEKHPRPRLSVVEVSLIDETGVIQAAFFKQPWLARDIKPGDRLALMGKVEFAYGFKQMSSPHFEKLDERAQSGSIMPVHPVGEGISVAWMRRVVSGALERTDGFVDALPARIRARRHLMSISRALRSIHFPTSFDERDEARQRLAYDELLFLQLALRLRNDANLLDVHPVAHVPGAHVAALRKVLPFSFTDEQERAVGEILNDMAEGGRVMNRLLLGDVGTGKTAVACMALAAVADSHTQACVMAPTSVLAQQYAVKCGPLLDLAGISWALLTGATPADERASIEERLASGELAVLFGTHAVLSEDVVFKRLTLVVIDEQHRFGVNQRNALRAKGPGADLLVMTATPIPRTLALSVYGDLETSVIRTRPVAGAGVQTRVLTESNRDIAYGAMREALEAGQRAYIICPLVAESDSTDELDDVPGSAPSLDADDGKAAPKVRLHSVERELERVRRTFPAARVEALHGRMPNHEKDAVIDAFRRGDVQILVSTTVVEVGVDVPEATVMVIEDGERFGLATLHQLRGRVGRGRDAGRCFIMTHAKKSGARSTAQERLEALERTSDGFALAELDLRLRHEGEILGLRQHGGVTLRFVDLEADVEVIQAAHDDAQEILRYAHDLASVATMPLKIEVVRRYGDVFKEVSGG</sequence>
<organism evidence="11 12">
    <name type="scientific">Enorma massiliensis</name>
    <dbReference type="NCBI Taxonomy" id="1472761"/>
    <lineage>
        <taxon>Bacteria</taxon>
        <taxon>Bacillati</taxon>
        <taxon>Actinomycetota</taxon>
        <taxon>Coriobacteriia</taxon>
        <taxon>Coriobacteriales</taxon>
        <taxon>Coriobacteriaceae</taxon>
        <taxon>Enorma</taxon>
    </lineage>
</organism>
<dbReference type="GO" id="GO:0006281">
    <property type="term" value="P:DNA repair"/>
    <property type="evidence" value="ECO:0007669"/>
    <property type="project" value="UniProtKB-KW"/>
</dbReference>
<feature type="domain" description="Helicase ATP-binding" evidence="9">
    <location>
        <begin position="291"/>
        <end position="452"/>
    </location>
</feature>
<dbReference type="PANTHER" id="PTHR47964:SF1">
    <property type="entry name" value="ATP-DEPENDENT DNA HELICASE HOMOLOG RECG, CHLOROPLASTIC"/>
    <property type="match status" value="1"/>
</dbReference>
<evidence type="ECO:0000256" key="4">
    <source>
        <dbReference type="ARBA" id="ARBA00022806"/>
    </source>
</evidence>
<evidence type="ECO:0000259" key="9">
    <source>
        <dbReference type="PROSITE" id="PS51192"/>
    </source>
</evidence>
<keyword evidence="3" id="KW-0378">Hydrolase</keyword>
<keyword evidence="5" id="KW-0067">ATP-binding</keyword>
<dbReference type="Pfam" id="PF00271">
    <property type="entry name" value="Helicase_C"/>
    <property type="match status" value="1"/>
</dbReference>
<evidence type="ECO:0000256" key="7">
    <source>
        <dbReference type="ARBA" id="ARBA00023204"/>
    </source>
</evidence>
<dbReference type="NCBIfam" id="NF008168">
    <property type="entry name" value="PRK10917.2-2"/>
    <property type="match status" value="1"/>
</dbReference>
<dbReference type="Gene3D" id="2.40.50.140">
    <property type="entry name" value="Nucleic acid-binding proteins"/>
    <property type="match status" value="1"/>
</dbReference>
<keyword evidence="7" id="KW-0234">DNA repair</keyword>
<dbReference type="Gene3D" id="3.40.50.300">
    <property type="entry name" value="P-loop containing nucleotide triphosphate hydrolases"/>
    <property type="match status" value="2"/>
</dbReference>
<reference evidence="12" key="1">
    <citation type="submission" date="2017-04" db="EMBL/GenBank/DDBJ databases">
        <title>Function of individual gut microbiota members based on whole genome sequencing of pure cultures obtained from chicken caecum.</title>
        <authorList>
            <person name="Medvecky M."/>
            <person name="Cejkova D."/>
            <person name="Polansky O."/>
            <person name="Karasova D."/>
            <person name="Kubasova T."/>
            <person name="Cizek A."/>
            <person name="Rychlik I."/>
        </authorList>
    </citation>
    <scope>NUCLEOTIDE SEQUENCE [LARGE SCALE GENOMIC DNA]</scope>
    <source>
        <strain evidence="12">An70</strain>
    </source>
</reference>
<evidence type="ECO:0000256" key="8">
    <source>
        <dbReference type="SAM" id="MobiDB-lite"/>
    </source>
</evidence>
<evidence type="ECO:0000259" key="10">
    <source>
        <dbReference type="PROSITE" id="PS51194"/>
    </source>
</evidence>
<dbReference type="InterPro" id="IPR047112">
    <property type="entry name" value="RecG/Mfd"/>
</dbReference>
<dbReference type="PANTHER" id="PTHR47964">
    <property type="entry name" value="ATP-DEPENDENT DNA HELICASE HOMOLOG RECG, CHLOROPLASTIC"/>
    <property type="match status" value="1"/>
</dbReference>
<dbReference type="InterPro" id="IPR012340">
    <property type="entry name" value="NA-bd_OB-fold"/>
</dbReference>
<dbReference type="PROSITE" id="PS51194">
    <property type="entry name" value="HELICASE_CTER"/>
    <property type="match status" value="1"/>
</dbReference>
<feature type="domain" description="Helicase C-terminal" evidence="10">
    <location>
        <begin position="500"/>
        <end position="658"/>
    </location>
</feature>
<dbReference type="RefSeq" id="WP_087186938.1">
    <property type="nucleotide sequence ID" value="NZ_NFHO01000012.1"/>
</dbReference>
<dbReference type="AlphaFoldDB" id="A0A1Y3U8E3"/>
<evidence type="ECO:0000256" key="5">
    <source>
        <dbReference type="ARBA" id="ARBA00022840"/>
    </source>
</evidence>
<evidence type="ECO:0000313" key="12">
    <source>
        <dbReference type="Proteomes" id="UP000196560"/>
    </source>
</evidence>
<dbReference type="SUPFAM" id="SSF50249">
    <property type="entry name" value="Nucleic acid-binding proteins"/>
    <property type="match status" value="1"/>
</dbReference>
<dbReference type="GO" id="GO:0016787">
    <property type="term" value="F:hydrolase activity"/>
    <property type="evidence" value="ECO:0007669"/>
    <property type="project" value="UniProtKB-KW"/>
</dbReference>
<dbReference type="InterPro" id="IPR033454">
    <property type="entry name" value="RecG_wedge"/>
</dbReference>
<keyword evidence="6" id="KW-0238">DNA-binding</keyword>
<keyword evidence="2" id="KW-0227">DNA damage</keyword>
<dbReference type="GO" id="GO:0003678">
    <property type="term" value="F:DNA helicase activity"/>
    <property type="evidence" value="ECO:0007669"/>
    <property type="project" value="TreeGrafter"/>
</dbReference>
<dbReference type="Pfam" id="PF00270">
    <property type="entry name" value="DEAD"/>
    <property type="match status" value="1"/>
</dbReference>
<dbReference type="PROSITE" id="PS51192">
    <property type="entry name" value="HELICASE_ATP_BIND_1"/>
    <property type="match status" value="1"/>
</dbReference>
<evidence type="ECO:0000256" key="6">
    <source>
        <dbReference type="ARBA" id="ARBA00023125"/>
    </source>
</evidence>
<dbReference type="Pfam" id="PF17191">
    <property type="entry name" value="RecG_wedge"/>
    <property type="match status" value="1"/>
</dbReference>
<dbReference type="SMART" id="SM00487">
    <property type="entry name" value="DEXDc"/>
    <property type="match status" value="1"/>
</dbReference>
<gene>
    <name evidence="11" type="ORF">B5G21_09225</name>
</gene>
<evidence type="ECO:0000313" key="11">
    <source>
        <dbReference type="EMBL" id="OUN41610.1"/>
    </source>
</evidence>
<keyword evidence="1" id="KW-0547">Nucleotide-binding</keyword>
<dbReference type="GO" id="GO:0003677">
    <property type="term" value="F:DNA binding"/>
    <property type="evidence" value="ECO:0007669"/>
    <property type="project" value="UniProtKB-KW"/>
</dbReference>
<dbReference type="Proteomes" id="UP000196560">
    <property type="component" value="Unassembled WGS sequence"/>
</dbReference>
<dbReference type="InterPro" id="IPR014001">
    <property type="entry name" value="Helicase_ATP-bd"/>
</dbReference>
<dbReference type="InterPro" id="IPR001650">
    <property type="entry name" value="Helicase_C-like"/>
</dbReference>
<feature type="region of interest" description="Disordered" evidence="8">
    <location>
        <begin position="502"/>
        <end position="523"/>
    </location>
</feature>
<dbReference type="GO" id="GO:0005524">
    <property type="term" value="F:ATP binding"/>
    <property type="evidence" value="ECO:0007669"/>
    <property type="project" value="UniProtKB-KW"/>
</dbReference>
<dbReference type="eggNOG" id="COG1200">
    <property type="taxonomic scope" value="Bacteria"/>
</dbReference>
<dbReference type="EMBL" id="NFHO01000012">
    <property type="protein sequence ID" value="OUN41610.1"/>
    <property type="molecule type" value="Genomic_DNA"/>
</dbReference>
<keyword evidence="4 11" id="KW-0347">Helicase</keyword>
<evidence type="ECO:0000256" key="2">
    <source>
        <dbReference type="ARBA" id="ARBA00022763"/>
    </source>
</evidence>
<name>A0A1Y3U8E3_9ACTN</name>
<dbReference type="InterPro" id="IPR011545">
    <property type="entry name" value="DEAD/DEAH_box_helicase_dom"/>
</dbReference>
<dbReference type="STRING" id="1118060.GCA_000311845_01144"/>
<protein>
    <submittedName>
        <fullName evidence="11">ATP-dependent DNA helicase RecG</fullName>
    </submittedName>
</protein>
<dbReference type="CDD" id="cd04488">
    <property type="entry name" value="RecG_wedge_OBF"/>
    <property type="match status" value="1"/>
</dbReference>
<dbReference type="SMART" id="SM00490">
    <property type="entry name" value="HELICc"/>
    <property type="match status" value="1"/>
</dbReference>
<comment type="caution">
    <text evidence="11">The sequence shown here is derived from an EMBL/GenBank/DDBJ whole genome shotgun (WGS) entry which is preliminary data.</text>
</comment>
<accession>A0A1Y3U8E3</accession>
<proteinExistence type="predicted"/>
<dbReference type="SUPFAM" id="SSF52540">
    <property type="entry name" value="P-loop containing nucleoside triphosphate hydrolases"/>
    <property type="match status" value="2"/>
</dbReference>